<keyword evidence="2" id="KW-0614">Plasmid</keyword>
<keyword evidence="3" id="KW-1185">Reference proteome</keyword>
<protein>
    <submittedName>
        <fullName evidence="2">Uncharacterized protein</fullName>
    </submittedName>
</protein>
<reference evidence="2 3" key="1">
    <citation type="submission" date="2024-04" db="EMBL/GenBank/DDBJ databases">
        <title>Okeanomitos corallinicola gen. &amp; sp. nov. (Nostocales, Cyanobacteria), a new toxic marine heterocyst-forming cyanobacterium from a coral reef.</title>
        <authorList>
            <person name="Li H."/>
            <person name="Li R."/>
            <person name="Kang J."/>
            <person name="Hii K.S."/>
            <person name="Mohamed H.F."/>
            <person name="Xu X."/>
            <person name="Luo Z."/>
        </authorList>
    </citation>
    <scope>NUCLEOTIDE SEQUENCE [LARGE SCALE GENOMIC DNA]</scope>
    <source>
        <strain evidence="2 3">TIOX110</strain>
        <plasmid evidence="2 3">unnamed</plasmid>
    </source>
</reference>
<evidence type="ECO:0000313" key="3">
    <source>
        <dbReference type="Proteomes" id="UP001483337"/>
    </source>
</evidence>
<accession>A0ABZ2UYT6</accession>
<dbReference type="RefSeq" id="WP_353933377.1">
    <property type="nucleotide sequence ID" value="NZ_CP150887.1"/>
</dbReference>
<proteinExistence type="predicted"/>
<feature type="region of interest" description="Disordered" evidence="1">
    <location>
        <begin position="1"/>
        <end position="32"/>
    </location>
</feature>
<geneLocation type="plasmid" evidence="2 3">
    <name>unnamed</name>
</geneLocation>
<keyword evidence="2" id="KW-0808">Transferase</keyword>
<keyword evidence="2" id="KW-0548">Nucleotidyltransferase</keyword>
<feature type="region of interest" description="Disordered" evidence="1">
    <location>
        <begin position="112"/>
        <end position="162"/>
    </location>
</feature>
<organism evidence="2 3">
    <name type="scientific">Okeanomitos corallinicola TIOX110</name>
    <dbReference type="NCBI Taxonomy" id="3133117"/>
    <lineage>
        <taxon>Bacteria</taxon>
        <taxon>Bacillati</taxon>
        <taxon>Cyanobacteriota</taxon>
        <taxon>Cyanophyceae</taxon>
        <taxon>Nostocales</taxon>
        <taxon>Aphanizomenonaceae</taxon>
        <taxon>Okeanomitos</taxon>
    </lineage>
</organism>
<feature type="compositionally biased region" description="Low complexity" evidence="1">
    <location>
        <begin position="131"/>
        <end position="146"/>
    </location>
</feature>
<dbReference type="GO" id="GO:0016779">
    <property type="term" value="F:nucleotidyltransferase activity"/>
    <property type="evidence" value="ECO:0007669"/>
    <property type="project" value="UniProtKB-KW"/>
</dbReference>
<evidence type="ECO:0000256" key="1">
    <source>
        <dbReference type="SAM" id="MobiDB-lite"/>
    </source>
</evidence>
<feature type="compositionally biased region" description="Basic and acidic residues" evidence="1">
    <location>
        <begin position="1"/>
        <end position="10"/>
    </location>
</feature>
<dbReference type="Proteomes" id="UP001483337">
    <property type="component" value="Plasmid unnamed"/>
</dbReference>
<feature type="compositionally biased region" description="Polar residues" evidence="1">
    <location>
        <begin position="112"/>
        <end position="125"/>
    </location>
</feature>
<gene>
    <name evidence="2" type="ORF">WJM97_23115</name>
</gene>
<evidence type="ECO:0000313" key="2">
    <source>
        <dbReference type="EMBL" id="WZB90494.1"/>
    </source>
</evidence>
<name>A0ABZ2UYT6_9CYAN</name>
<sequence>MNDNPSKNREQSQISPSNSPSKKRRRKGDGNGFIYWRTITKNGKDYQQAYYHWKENGQKKTRYIPKKLLGDIQEAEAAKRPVKEILLILGFSVTPSNQSPSNLLGDISLNPSNSDFSPSNQSPSNLLGDIPSSPSNSDFSPSNDSPSKMRRHKGEGSGNIHWRTISKNGKDYPQAYYHFEFWTQGNRLIKSSKYIPKRFIHRVEQLEQQKAPVKDILQVLGVEL</sequence>
<dbReference type="EMBL" id="CP150887">
    <property type="protein sequence ID" value="WZB90494.1"/>
    <property type="molecule type" value="Genomic_DNA"/>
</dbReference>